<dbReference type="InterPro" id="IPR011008">
    <property type="entry name" value="Dimeric_a/b-barrel"/>
</dbReference>
<dbReference type="AlphaFoldDB" id="A0AAX4PL16"/>
<evidence type="ECO:0000313" key="2">
    <source>
        <dbReference type="EMBL" id="WZN66304.1"/>
    </source>
</evidence>
<dbReference type="EMBL" id="CP151515">
    <property type="protein sequence ID" value="WZN66304.1"/>
    <property type="molecule type" value="Genomic_DNA"/>
</dbReference>
<proteinExistence type="predicted"/>
<dbReference type="SUPFAM" id="SSF54909">
    <property type="entry name" value="Dimeric alpha+beta barrel"/>
    <property type="match status" value="1"/>
</dbReference>
<accession>A0AAX4PL16</accession>
<feature type="domain" description="ABM" evidence="1">
    <location>
        <begin position="50"/>
        <end position="113"/>
    </location>
</feature>
<dbReference type="Pfam" id="PF03992">
    <property type="entry name" value="ABM"/>
    <property type="match status" value="1"/>
</dbReference>
<evidence type="ECO:0000313" key="3">
    <source>
        <dbReference type="Proteomes" id="UP001472866"/>
    </source>
</evidence>
<reference evidence="2 3" key="1">
    <citation type="submission" date="2024-03" db="EMBL/GenBank/DDBJ databases">
        <title>Complete genome sequence of the green alga Chloropicon roscoffensis RCC1871.</title>
        <authorList>
            <person name="Lemieux C."/>
            <person name="Pombert J.-F."/>
            <person name="Otis C."/>
            <person name="Turmel M."/>
        </authorList>
    </citation>
    <scope>NUCLEOTIDE SEQUENCE [LARGE SCALE GENOMIC DNA]</scope>
    <source>
        <strain evidence="2 3">RCC1871</strain>
    </source>
</reference>
<sequence>MEARRARLAEGMGMGTKTWVRSGRRTGGGHGVACCARRRGQEKSVVCNKTLVCKEGKEDEVQELCAAYTDAMKASASGVLSFECTRDTHDDLQFHFWERYKDAASFSAAMAGEKTQGFLGEVSEKLQKPVGVSLFEYADGKVGSACVEVGPKGEGGLDDATGANKYGGGARYEQTSTAVQL</sequence>
<evidence type="ECO:0000259" key="1">
    <source>
        <dbReference type="Pfam" id="PF03992"/>
    </source>
</evidence>
<dbReference type="InterPro" id="IPR007138">
    <property type="entry name" value="ABM_dom"/>
</dbReference>
<keyword evidence="3" id="KW-1185">Reference proteome</keyword>
<name>A0AAX4PL16_9CHLO</name>
<dbReference type="Proteomes" id="UP001472866">
    <property type="component" value="Chromosome 15"/>
</dbReference>
<organism evidence="2 3">
    <name type="scientific">Chloropicon roscoffensis</name>
    <dbReference type="NCBI Taxonomy" id="1461544"/>
    <lineage>
        <taxon>Eukaryota</taxon>
        <taxon>Viridiplantae</taxon>
        <taxon>Chlorophyta</taxon>
        <taxon>Chloropicophyceae</taxon>
        <taxon>Chloropicales</taxon>
        <taxon>Chloropicaceae</taxon>
        <taxon>Chloropicon</taxon>
    </lineage>
</organism>
<protein>
    <recommendedName>
        <fullName evidence="1">ABM domain-containing protein</fullName>
    </recommendedName>
</protein>
<dbReference type="Gene3D" id="3.30.70.100">
    <property type="match status" value="1"/>
</dbReference>
<gene>
    <name evidence="2" type="ORF">HKI87_15g78690</name>
</gene>